<evidence type="ECO:0000259" key="1">
    <source>
        <dbReference type="Pfam" id="PF22957"/>
    </source>
</evidence>
<dbReference type="PANTHER" id="PTHR23019">
    <property type="entry name" value="NUCLEAR PORE MEMBRANE GLYCOPROTEIN GP210-RELATED"/>
    <property type="match status" value="1"/>
</dbReference>
<sequence length="340" mass="37785">SQIRWTLSRNDLISISRGSDNTTLKIRSLKEGRTLVRIFDSENNNYDYFNVDVGPVIEPHDLAISVGQVVCLNCKLKSAKTGFWFVENPSIGDIDRNSGVFVARSGGHTSIGWKSTDGLSTYTPINVMPPQEFSLDTTHLVGITNIIIQSIPISIVSQTFDINTNQWFCRFEPKSDLNLAEMAAINTNVSISVIMSAATRDSEANLKPLIHTISIPFVPAFDVSPKQVILSLDQSETRLTIHSVPLVLEDLTIVTSNPEVIDYFQPKVSVSATTTVPSNIGSPFLADIHSPLKGHRIQPIHHIKLLRLLHHALDVLYIQFIIHEFLGLDVDSLLKNNRKI</sequence>
<dbReference type="PANTHER" id="PTHR23019:SF0">
    <property type="entry name" value="NUCLEAR PORE MEMBRANE GLYCOPROTEIN 210"/>
    <property type="match status" value="1"/>
</dbReference>
<dbReference type="OrthoDB" id="361283at2759"/>
<feature type="domain" description="NUP210 Ig-like" evidence="2">
    <location>
        <begin position="2"/>
        <end position="53"/>
    </location>
</feature>
<gene>
    <name evidence="4" type="ORF">ONB1V03_LOCUS1273</name>
</gene>
<proteinExistence type="predicted"/>
<name>A0A7R9QAE1_9ACAR</name>
<dbReference type="Pfam" id="PF22959">
    <property type="entry name" value="Ig_NUP210_15th"/>
    <property type="match status" value="1"/>
</dbReference>
<feature type="non-terminal residue" evidence="4">
    <location>
        <position position="340"/>
    </location>
</feature>
<dbReference type="InterPro" id="IPR055094">
    <property type="entry name" value="NUP210_Ig15"/>
</dbReference>
<dbReference type="EMBL" id="OC915021">
    <property type="protein sequence ID" value="CAD7638204.1"/>
    <property type="molecule type" value="Genomic_DNA"/>
</dbReference>
<dbReference type="Pfam" id="PF25354">
    <property type="entry name" value="Ig_NUP210_16th"/>
    <property type="match status" value="1"/>
</dbReference>
<dbReference type="GO" id="GO:0005643">
    <property type="term" value="C:nuclear pore"/>
    <property type="evidence" value="ECO:0007669"/>
    <property type="project" value="TreeGrafter"/>
</dbReference>
<keyword evidence="5" id="KW-1185">Reference proteome</keyword>
<organism evidence="4">
    <name type="scientific">Oppiella nova</name>
    <dbReference type="NCBI Taxonomy" id="334625"/>
    <lineage>
        <taxon>Eukaryota</taxon>
        <taxon>Metazoa</taxon>
        <taxon>Ecdysozoa</taxon>
        <taxon>Arthropoda</taxon>
        <taxon>Chelicerata</taxon>
        <taxon>Arachnida</taxon>
        <taxon>Acari</taxon>
        <taxon>Acariformes</taxon>
        <taxon>Sarcoptiformes</taxon>
        <taxon>Oribatida</taxon>
        <taxon>Brachypylina</taxon>
        <taxon>Oppioidea</taxon>
        <taxon>Oppiidae</taxon>
        <taxon>Oppiella</taxon>
    </lineage>
</organism>
<feature type="domain" description="NUP210 C-terminal Ig-like" evidence="1">
    <location>
        <begin position="155"/>
        <end position="251"/>
    </location>
</feature>
<dbReference type="EMBL" id="CAJPVJ010000196">
    <property type="protein sequence ID" value="CAG2161669.1"/>
    <property type="molecule type" value="Genomic_DNA"/>
</dbReference>
<dbReference type="InterPro" id="IPR045197">
    <property type="entry name" value="NUP210-like"/>
</dbReference>
<evidence type="ECO:0000313" key="4">
    <source>
        <dbReference type="EMBL" id="CAD7638204.1"/>
    </source>
</evidence>
<feature type="domain" description="NUP210 Ig-like" evidence="3">
    <location>
        <begin position="57"/>
        <end position="123"/>
    </location>
</feature>
<evidence type="ECO:0000259" key="2">
    <source>
        <dbReference type="Pfam" id="PF22959"/>
    </source>
</evidence>
<dbReference type="AlphaFoldDB" id="A0A7R9QAE1"/>
<feature type="non-terminal residue" evidence="4">
    <location>
        <position position="1"/>
    </location>
</feature>
<reference evidence="4" key="1">
    <citation type="submission" date="2020-11" db="EMBL/GenBank/DDBJ databases">
        <authorList>
            <person name="Tran Van P."/>
        </authorList>
    </citation>
    <scope>NUCLEOTIDE SEQUENCE</scope>
</reference>
<accession>A0A7R9QAE1</accession>
<dbReference type="Proteomes" id="UP000728032">
    <property type="component" value="Unassembled WGS sequence"/>
</dbReference>
<evidence type="ECO:0000313" key="5">
    <source>
        <dbReference type="Proteomes" id="UP000728032"/>
    </source>
</evidence>
<dbReference type="InterPro" id="IPR055095">
    <property type="entry name" value="NUP210_Ig_C"/>
</dbReference>
<dbReference type="Pfam" id="PF22957">
    <property type="entry name" value="NUP210_Ig"/>
    <property type="match status" value="1"/>
</dbReference>
<protein>
    <submittedName>
        <fullName evidence="4">Uncharacterized protein</fullName>
    </submittedName>
</protein>
<dbReference type="InterPro" id="IPR057586">
    <property type="entry name" value="Ig_NUP210_16th"/>
</dbReference>
<evidence type="ECO:0000259" key="3">
    <source>
        <dbReference type="Pfam" id="PF25354"/>
    </source>
</evidence>